<keyword evidence="1" id="KW-1133">Transmembrane helix</keyword>
<evidence type="ECO:0000313" key="3">
    <source>
        <dbReference type="Proteomes" id="UP000319143"/>
    </source>
</evidence>
<dbReference type="EMBL" id="SJPV01000003">
    <property type="protein sequence ID" value="TWU39786.1"/>
    <property type="molecule type" value="Genomic_DNA"/>
</dbReference>
<accession>A0A5C6DXL6</accession>
<organism evidence="2 3">
    <name type="scientific">Novipirellula artificiosorum</name>
    <dbReference type="NCBI Taxonomy" id="2528016"/>
    <lineage>
        <taxon>Bacteria</taxon>
        <taxon>Pseudomonadati</taxon>
        <taxon>Planctomycetota</taxon>
        <taxon>Planctomycetia</taxon>
        <taxon>Pirellulales</taxon>
        <taxon>Pirellulaceae</taxon>
        <taxon>Novipirellula</taxon>
    </lineage>
</organism>
<reference evidence="2 3" key="1">
    <citation type="submission" date="2019-02" db="EMBL/GenBank/DDBJ databases">
        <title>Deep-cultivation of Planctomycetes and their phenomic and genomic characterization uncovers novel biology.</title>
        <authorList>
            <person name="Wiegand S."/>
            <person name="Jogler M."/>
            <person name="Boedeker C."/>
            <person name="Pinto D."/>
            <person name="Vollmers J."/>
            <person name="Rivas-Marin E."/>
            <person name="Kohn T."/>
            <person name="Peeters S.H."/>
            <person name="Heuer A."/>
            <person name="Rast P."/>
            <person name="Oberbeckmann S."/>
            <person name="Bunk B."/>
            <person name="Jeske O."/>
            <person name="Meyerdierks A."/>
            <person name="Storesund J.E."/>
            <person name="Kallscheuer N."/>
            <person name="Luecker S."/>
            <person name="Lage O.M."/>
            <person name="Pohl T."/>
            <person name="Merkel B.J."/>
            <person name="Hornburger P."/>
            <person name="Mueller R.-W."/>
            <person name="Bruemmer F."/>
            <person name="Labrenz M."/>
            <person name="Spormann A.M."/>
            <person name="Op Den Camp H."/>
            <person name="Overmann J."/>
            <person name="Amann R."/>
            <person name="Jetten M.S.M."/>
            <person name="Mascher T."/>
            <person name="Medema M.H."/>
            <person name="Devos D.P."/>
            <person name="Kaster A.-K."/>
            <person name="Ovreas L."/>
            <person name="Rohde M."/>
            <person name="Galperin M.Y."/>
            <person name="Jogler C."/>
        </authorList>
    </citation>
    <scope>NUCLEOTIDE SEQUENCE [LARGE SCALE GENOMIC DNA]</scope>
    <source>
        <strain evidence="2 3">Poly41</strain>
    </source>
</reference>
<evidence type="ECO:0000313" key="2">
    <source>
        <dbReference type="EMBL" id="TWU39786.1"/>
    </source>
</evidence>
<comment type="caution">
    <text evidence="2">The sequence shown here is derived from an EMBL/GenBank/DDBJ whole genome shotgun (WGS) entry which is preliminary data.</text>
</comment>
<keyword evidence="1" id="KW-0472">Membrane</keyword>
<keyword evidence="1" id="KW-0812">Transmembrane</keyword>
<name>A0A5C6DXL6_9BACT</name>
<protein>
    <submittedName>
        <fullName evidence="2">Uncharacterized protein</fullName>
    </submittedName>
</protein>
<dbReference type="Proteomes" id="UP000319143">
    <property type="component" value="Unassembled WGS sequence"/>
</dbReference>
<feature type="transmembrane region" description="Helical" evidence="1">
    <location>
        <begin position="66"/>
        <end position="85"/>
    </location>
</feature>
<proteinExistence type="predicted"/>
<sequence>MLRTPATPPQHAGPHTAVTSKMEINPYHPFAAEQETKSEPIFHRRGMVFFVASAVIAQYVSVSWGIVIPLVLGSIGILLGILGHLPGTRWKE</sequence>
<keyword evidence="3" id="KW-1185">Reference proteome</keyword>
<gene>
    <name evidence="2" type="ORF">Poly41_26420</name>
</gene>
<evidence type="ECO:0000256" key="1">
    <source>
        <dbReference type="SAM" id="Phobius"/>
    </source>
</evidence>
<dbReference type="AlphaFoldDB" id="A0A5C6DXL6"/>